<evidence type="ECO:0000256" key="7">
    <source>
        <dbReference type="ARBA" id="ARBA00023136"/>
    </source>
</evidence>
<feature type="transmembrane region" description="Helical" evidence="9">
    <location>
        <begin position="135"/>
        <end position="156"/>
    </location>
</feature>
<evidence type="ECO:0000313" key="11">
    <source>
        <dbReference type="EMBL" id="MEQ3554778.1"/>
    </source>
</evidence>
<evidence type="ECO:0000256" key="3">
    <source>
        <dbReference type="ARBA" id="ARBA00022475"/>
    </source>
</evidence>
<keyword evidence="12" id="KW-1185">Reference proteome</keyword>
<dbReference type="RefSeq" id="WP_349301849.1">
    <property type="nucleotide sequence ID" value="NZ_JBEDNQ010000017.1"/>
</dbReference>
<protein>
    <submittedName>
        <fullName evidence="11">TRAP transporter small permease</fullName>
    </submittedName>
</protein>
<keyword evidence="7 9" id="KW-0472">Membrane</keyword>
<dbReference type="PANTHER" id="PTHR35011:SF2">
    <property type="entry name" value="2,3-DIKETO-L-GULONATE TRAP TRANSPORTER SMALL PERMEASE PROTEIN YIAM"/>
    <property type="match status" value="1"/>
</dbReference>
<comment type="subcellular location">
    <subcellularLocation>
        <location evidence="1">Cell inner membrane</location>
        <topology evidence="1">Multi-pass membrane protein</topology>
    </subcellularLocation>
</comment>
<evidence type="ECO:0000313" key="12">
    <source>
        <dbReference type="Proteomes" id="UP001494902"/>
    </source>
</evidence>
<dbReference type="EMBL" id="JBEDNQ010000017">
    <property type="protein sequence ID" value="MEQ3554778.1"/>
    <property type="molecule type" value="Genomic_DNA"/>
</dbReference>
<dbReference type="Proteomes" id="UP001494902">
    <property type="component" value="Unassembled WGS sequence"/>
</dbReference>
<dbReference type="PANTHER" id="PTHR35011">
    <property type="entry name" value="2,3-DIKETO-L-GULONATE TRAP TRANSPORTER SMALL PERMEASE PROTEIN YIAM"/>
    <property type="match status" value="1"/>
</dbReference>
<feature type="domain" description="Tripartite ATP-independent periplasmic transporters DctQ component" evidence="10">
    <location>
        <begin position="31"/>
        <end position="160"/>
    </location>
</feature>
<reference evidence="11 12" key="1">
    <citation type="submission" date="2024-03" db="EMBL/GenBank/DDBJ databases">
        <title>Draft genome sequence of Pseudonocardia nematodicida JCM 31783.</title>
        <authorList>
            <person name="Butdee W."/>
            <person name="Duangmal K."/>
        </authorList>
    </citation>
    <scope>NUCLEOTIDE SEQUENCE [LARGE SCALE GENOMIC DNA]</scope>
    <source>
        <strain evidence="11 12">JCM 31783</strain>
    </source>
</reference>
<proteinExistence type="inferred from homology"/>
<organism evidence="11 12">
    <name type="scientific">Pseudonocardia nematodicida</name>
    <dbReference type="NCBI Taxonomy" id="1206997"/>
    <lineage>
        <taxon>Bacteria</taxon>
        <taxon>Bacillati</taxon>
        <taxon>Actinomycetota</taxon>
        <taxon>Actinomycetes</taxon>
        <taxon>Pseudonocardiales</taxon>
        <taxon>Pseudonocardiaceae</taxon>
        <taxon>Pseudonocardia</taxon>
    </lineage>
</organism>
<evidence type="ECO:0000256" key="1">
    <source>
        <dbReference type="ARBA" id="ARBA00004429"/>
    </source>
</evidence>
<feature type="transmembrane region" description="Helical" evidence="9">
    <location>
        <begin position="56"/>
        <end position="72"/>
    </location>
</feature>
<comment type="similarity">
    <text evidence="8">Belongs to the TRAP transporter small permease family.</text>
</comment>
<evidence type="ECO:0000256" key="8">
    <source>
        <dbReference type="ARBA" id="ARBA00038436"/>
    </source>
</evidence>
<keyword evidence="6 9" id="KW-1133">Transmembrane helix</keyword>
<dbReference type="Pfam" id="PF04290">
    <property type="entry name" value="DctQ"/>
    <property type="match status" value="1"/>
</dbReference>
<sequence>MSSPTRPARRRWDERLMTVEAWVATAFLVALVVLVGTQVVTRYVLARPPVWTEETARYTLIWLTFVGAAHLAGRRRHLTVATFDRFLPPRVLAWTIAVADLVIAGLAGLLVYASIDYLERVSRQTTAAGGLPMSWVYGALTVGLALVALHCVVGAVRDLRVLLTGGIPVLPSAAEAAEEVAA</sequence>
<keyword evidence="3" id="KW-1003">Cell membrane</keyword>
<gene>
    <name evidence="11" type="ORF">WIS52_30310</name>
</gene>
<evidence type="ECO:0000256" key="4">
    <source>
        <dbReference type="ARBA" id="ARBA00022519"/>
    </source>
</evidence>
<evidence type="ECO:0000256" key="2">
    <source>
        <dbReference type="ARBA" id="ARBA00022448"/>
    </source>
</evidence>
<evidence type="ECO:0000256" key="6">
    <source>
        <dbReference type="ARBA" id="ARBA00022989"/>
    </source>
</evidence>
<feature type="transmembrane region" description="Helical" evidence="9">
    <location>
        <begin position="21"/>
        <end position="44"/>
    </location>
</feature>
<keyword evidence="5 9" id="KW-0812">Transmembrane</keyword>
<name>A0ABV1KMC8_9PSEU</name>
<keyword evidence="2" id="KW-0813">Transport</keyword>
<accession>A0ABV1KMC8</accession>
<dbReference type="InterPro" id="IPR055348">
    <property type="entry name" value="DctQ"/>
</dbReference>
<evidence type="ECO:0000256" key="5">
    <source>
        <dbReference type="ARBA" id="ARBA00022692"/>
    </source>
</evidence>
<evidence type="ECO:0000256" key="9">
    <source>
        <dbReference type="SAM" id="Phobius"/>
    </source>
</evidence>
<keyword evidence="4" id="KW-0997">Cell inner membrane</keyword>
<comment type="caution">
    <text evidence="11">The sequence shown here is derived from an EMBL/GenBank/DDBJ whole genome shotgun (WGS) entry which is preliminary data.</text>
</comment>
<feature type="transmembrane region" description="Helical" evidence="9">
    <location>
        <begin position="92"/>
        <end position="115"/>
    </location>
</feature>
<evidence type="ECO:0000259" key="10">
    <source>
        <dbReference type="Pfam" id="PF04290"/>
    </source>
</evidence>
<dbReference type="InterPro" id="IPR007387">
    <property type="entry name" value="TRAP_DctQ"/>
</dbReference>